<feature type="domain" description="ABC transmembrane type-1" evidence="6">
    <location>
        <begin position="1"/>
        <end position="123"/>
    </location>
</feature>
<dbReference type="GO" id="GO:0005886">
    <property type="term" value="C:plasma membrane"/>
    <property type="evidence" value="ECO:0007669"/>
    <property type="project" value="UniProtKB-SubCell"/>
</dbReference>
<dbReference type="EMBL" id="BMTP01000011">
    <property type="protein sequence ID" value="GGU50185.1"/>
    <property type="molecule type" value="Genomic_DNA"/>
</dbReference>
<dbReference type="PROSITE" id="PS50929">
    <property type="entry name" value="ABC_TM1F"/>
    <property type="match status" value="1"/>
</dbReference>
<gene>
    <name evidence="7" type="ORF">GCM10010274_43590</name>
</gene>
<evidence type="ECO:0000256" key="1">
    <source>
        <dbReference type="ARBA" id="ARBA00004651"/>
    </source>
</evidence>
<dbReference type="InterPro" id="IPR011527">
    <property type="entry name" value="ABC1_TM_dom"/>
</dbReference>
<feature type="transmembrane region" description="Helical" evidence="5">
    <location>
        <begin position="7"/>
        <end position="29"/>
    </location>
</feature>
<keyword evidence="3 5" id="KW-1133">Transmembrane helix</keyword>
<keyword evidence="4 5" id="KW-0472">Membrane</keyword>
<dbReference type="GO" id="GO:0140359">
    <property type="term" value="F:ABC-type transporter activity"/>
    <property type="evidence" value="ECO:0007669"/>
    <property type="project" value="InterPro"/>
</dbReference>
<dbReference type="GO" id="GO:0005524">
    <property type="term" value="F:ATP binding"/>
    <property type="evidence" value="ECO:0007669"/>
    <property type="project" value="InterPro"/>
</dbReference>
<keyword evidence="2 5" id="KW-0812">Transmembrane</keyword>
<keyword evidence="8" id="KW-1185">Reference proteome</keyword>
<sequence length="172" mass="18315">MEALEFFYAHTTAQLLAVGTVLAGGGAVLATVEPWLLAAVLPAAALLAAAPFADARGRAVRGARTRSAVATLSADTVEVVDGLRELLAFGTLAGRRRRLAERGRQVGDAQRAEATWEAATAAIRGQNSASRTSSVKRSRLVISGCFECFECFECLEDLSRPAPPVWTVRRRC</sequence>
<evidence type="ECO:0000259" key="6">
    <source>
        <dbReference type="PROSITE" id="PS50929"/>
    </source>
</evidence>
<dbReference type="Gene3D" id="1.20.1560.10">
    <property type="entry name" value="ABC transporter type 1, transmembrane domain"/>
    <property type="match status" value="1"/>
</dbReference>
<evidence type="ECO:0000256" key="4">
    <source>
        <dbReference type="ARBA" id="ARBA00023136"/>
    </source>
</evidence>
<evidence type="ECO:0000256" key="3">
    <source>
        <dbReference type="ARBA" id="ARBA00022989"/>
    </source>
</evidence>
<protein>
    <recommendedName>
        <fullName evidence="6">ABC transmembrane type-1 domain-containing protein</fullName>
    </recommendedName>
</protein>
<proteinExistence type="predicted"/>
<accession>A0A918M5D1</accession>
<dbReference type="AlphaFoldDB" id="A0A918M5D1"/>
<evidence type="ECO:0000256" key="5">
    <source>
        <dbReference type="SAM" id="Phobius"/>
    </source>
</evidence>
<comment type="caution">
    <text evidence="7">The sequence shown here is derived from an EMBL/GenBank/DDBJ whole genome shotgun (WGS) entry which is preliminary data.</text>
</comment>
<dbReference type="RefSeq" id="WP_373297748.1">
    <property type="nucleotide sequence ID" value="NZ_BMTP01000011.1"/>
</dbReference>
<evidence type="ECO:0000313" key="8">
    <source>
        <dbReference type="Proteomes" id="UP000636661"/>
    </source>
</evidence>
<dbReference type="InterPro" id="IPR036640">
    <property type="entry name" value="ABC1_TM_sf"/>
</dbReference>
<comment type="subcellular location">
    <subcellularLocation>
        <location evidence="1">Cell membrane</location>
        <topology evidence="1">Multi-pass membrane protein</topology>
    </subcellularLocation>
</comment>
<feature type="transmembrane region" description="Helical" evidence="5">
    <location>
        <begin position="35"/>
        <end position="53"/>
    </location>
</feature>
<reference evidence="7" key="1">
    <citation type="journal article" date="2014" name="Int. J. Syst. Evol. Microbiol.">
        <title>Complete genome sequence of Corynebacterium casei LMG S-19264T (=DSM 44701T), isolated from a smear-ripened cheese.</title>
        <authorList>
            <consortium name="US DOE Joint Genome Institute (JGI-PGF)"/>
            <person name="Walter F."/>
            <person name="Albersmeier A."/>
            <person name="Kalinowski J."/>
            <person name="Ruckert C."/>
        </authorList>
    </citation>
    <scope>NUCLEOTIDE SEQUENCE</scope>
    <source>
        <strain evidence="7">JCM 4391</strain>
    </source>
</reference>
<name>A0A918M5D1_9ACTN</name>
<evidence type="ECO:0000313" key="7">
    <source>
        <dbReference type="EMBL" id="GGU50185.1"/>
    </source>
</evidence>
<evidence type="ECO:0000256" key="2">
    <source>
        <dbReference type="ARBA" id="ARBA00022692"/>
    </source>
</evidence>
<dbReference type="Proteomes" id="UP000636661">
    <property type="component" value="Unassembled WGS sequence"/>
</dbReference>
<reference evidence="7" key="2">
    <citation type="submission" date="2020-09" db="EMBL/GenBank/DDBJ databases">
        <authorList>
            <person name="Sun Q."/>
            <person name="Ohkuma M."/>
        </authorList>
    </citation>
    <scope>NUCLEOTIDE SEQUENCE</scope>
    <source>
        <strain evidence="7">JCM 4391</strain>
    </source>
</reference>
<organism evidence="7 8">
    <name type="scientific">Streptomyces lavendofoliae</name>
    <dbReference type="NCBI Taxonomy" id="67314"/>
    <lineage>
        <taxon>Bacteria</taxon>
        <taxon>Bacillati</taxon>
        <taxon>Actinomycetota</taxon>
        <taxon>Actinomycetes</taxon>
        <taxon>Kitasatosporales</taxon>
        <taxon>Streptomycetaceae</taxon>
        <taxon>Streptomyces</taxon>
    </lineage>
</organism>
<dbReference type="SUPFAM" id="SSF90123">
    <property type="entry name" value="ABC transporter transmembrane region"/>
    <property type="match status" value="1"/>
</dbReference>